<dbReference type="Proteomes" id="UP000034875">
    <property type="component" value="Unassembled WGS sequence"/>
</dbReference>
<dbReference type="EMBL" id="LCCZ01000025">
    <property type="protein sequence ID" value="KKS43669.1"/>
    <property type="molecule type" value="Genomic_DNA"/>
</dbReference>
<dbReference type="NCBIfam" id="TIGR00231">
    <property type="entry name" value="small_GTP"/>
    <property type="match status" value="1"/>
</dbReference>
<dbReference type="InterPro" id="IPR044145">
    <property type="entry name" value="IF2_II"/>
</dbReference>
<dbReference type="InterPro" id="IPR053905">
    <property type="entry name" value="EF-G-like_DII"/>
</dbReference>
<comment type="similarity">
    <text evidence="1 8">Belongs to the TRAFAC class translation factor GTPase superfamily. Classic translation factor GTPase family. IF-2 subfamily.</text>
</comment>
<dbReference type="InterPro" id="IPR027417">
    <property type="entry name" value="P-loop_NTPase"/>
</dbReference>
<dbReference type="SUPFAM" id="SSF52540">
    <property type="entry name" value="P-loop containing nucleoside triphosphate hydrolases"/>
    <property type="match status" value="1"/>
</dbReference>
<protein>
    <recommendedName>
        <fullName evidence="2 7">Translation initiation factor IF-2</fullName>
    </recommendedName>
</protein>
<dbReference type="PATRIC" id="fig|1618341.3.peg.450"/>
<dbReference type="GO" id="GO:0003924">
    <property type="term" value="F:GTPase activity"/>
    <property type="evidence" value="ECO:0007669"/>
    <property type="project" value="InterPro"/>
</dbReference>
<dbReference type="SUPFAM" id="SSF52156">
    <property type="entry name" value="Initiation factor IF2/eIF5b, domain 3"/>
    <property type="match status" value="1"/>
</dbReference>
<dbReference type="Gene3D" id="3.40.50.300">
    <property type="entry name" value="P-loop containing nucleotide triphosphate hydrolases"/>
    <property type="match status" value="1"/>
</dbReference>
<comment type="caution">
    <text evidence="10">The sequence shown here is derived from an EMBL/GenBank/DDBJ whole genome shotgun (WGS) entry which is preliminary data.</text>
</comment>
<evidence type="ECO:0000256" key="2">
    <source>
        <dbReference type="ARBA" id="ARBA00020675"/>
    </source>
</evidence>
<accession>A0A0G0Z4N6</accession>
<sequence length="497" mass="53965">MAKLQTFENQPEKLVKRPPIVTIMGHVDHGKTTLLDYIRKTQIAQKEAGGITQSIGAYQVEVNGEKITFIDTPGHEAFTKLRARGGQIADIVVLVVSAVDGAMPQTIEAIAHAKAANVPIIVAFSKIDLADSSVDRVKEQLSKEGILVENWGGDVVSVPVSGKTGQGVDNLLEMILLVSSMKELKADLSGLPSGFVLESAKDEKKGIFVTLIIKSGILKTGQIIVAGNAFGKIKRMSDWQGKSLESAGPSMPVEVLGFNKIPEAGEVFRGVEGEKDAQNIILEKEKNRTEPGVKLTTSEVGASIKVISLIIKADTQGSLEAVHHSLENLKTAEVVFNFLHQGIGQINEGDIILAAASNAKVFGFRVEVDKSAATLQEFKKVDVSTYEIIYRLLEDVEKIIKGEEKPKEEIISRGKVLKVFILTNESQVAGCKIEEGFIARGMKARFTREAVVIGEAKIVSLKIEKEKKDRVQKDDIAGLALEQKLEINEGDLLEVIK</sequence>
<dbReference type="InterPro" id="IPR000178">
    <property type="entry name" value="TF_IF2_bacterial-like"/>
</dbReference>
<gene>
    <name evidence="10" type="ORF">UV05_C0025G0011</name>
</gene>
<evidence type="ECO:0000259" key="9">
    <source>
        <dbReference type="PROSITE" id="PS51722"/>
    </source>
</evidence>
<comment type="function">
    <text evidence="8">One of the essential components for the initiation of protein synthesis. Protects formylmethionyl-tRNA from spontaneous hydrolysis and promotes its binding to the 30S ribosomal subunits. Also involved in the hydrolysis of GTP during the formation of the 70S ribosomal complex.</text>
</comment>
<dbReference type="InterPro" id="IPR036925">
    <property type="entry name" value="TIF_IF2_dom3_sf"/>
</dbReference>
<dbReference type="Pfam" id="PF11987">
    <property type="entry name" value="IF-2"/>
    <property type="match status" value="1"/>
</dbReference>
<evidence type="ECO:0000256" key="1">
    <source>
        <dbReference type="ARBA" id="ARBA00007733"/>
    </source>
</evidence>
<dbReference type="GO" id="GO:0005525">
    <property type="term" value="F:GTP binding"/>
    <property type="evidence" value="ECO:0007669"/>
    <property type="project" value="UniProtKB-KW"/>
</dbReference>
<dbReference type="PANTHER" id="PTHR43381:SF4">
    <property type="entry name" value="EUKARYOTIC TRANSLATION INITIATION FACTOR 5B"/>
    <property type="match status" value="1"/>
</dbReference>
<evidence type="ECO:0000256" key="5">
    <source>
        <dbReference type="ARBA" id="ARBA00022917"/>
    </source>
</evidence>
<feature type="domain" description="Tr-type G" evidence="9">
    <location>
        <begin position="16"/>
        <end position="185"/>
    </location>
</feature>
<dbReference type="GO" id="GO:0003743">
    <property type="term" value="F:translation initiation factor activity"/>
    <property type="evidence" value="ECO:0007669"/>
    <property type="project" value="UniProtKB-UniRule"/>
</dbReference>
<dbReference type="CDD" id="cd01887">
    <property type="entry name" value="IF2_eIF5B"/>
    <property type="match status" value="1"/>
</dbReference>
<keyword evidence="4" id="KW-0547">Nucleotide-binding</keyword>
<evidence type="ECO:0000256" key="6">
    <source>
        <dbReference type="ARBA" id="ARBA00023134"/>
    </source>
</evidence>
<dbReference type="InterPro" id="IPR005225">
    <property type="entry name" value="Small_GTP-bd"/>
</dbReference>
<dbReference type="FunFam" id="3.40.50.10050:FF:000001">
    <property type="entry name" value="Translation initiation factor IF-2"/>
    <property type="match status" value="1"/>
</dbReference>
<evidence type="ECO:0000256" key="4">
    <source>
        <dbReference type="ARBA" id="ARBA00022741"/>
    </source>
</evidence>
<name>A0A0G0Z4N6_9BACT</name>
<organism evidence="10 11">
    <name type="scientific">candidate division CPR1 bacterium GW2011_GWA2_42_17</name>
    <dbReference type="NCBI Taxonomy" id="1618341"/>
    <lineage>
        <taxon>Bacteria</taxon>
        <taxon>candidate division CPR1</taxon>
    </lineage>
</organism>
<dbReference type="AlphaFoldDB" id="A0A0G0Z4N6"/>
<dbReference type="InterPro" id="IPR000795">
    <property type="entry name" value="T_Tr_GTP-bd_dom"/>
</dbReference>
<dbReference type="PANTHER" id="PTHR43381">
    <property type="entry name" value="TRANSLATION INITIATION FACTOR IF-2-RELATED"/>
    <property type="match status" value="1"/>
</dbReference>
<dbReference type="InterPro" id="IPR023115">
    <property type="entry name" value="TIF_IF2_dom3"/>
</dbReference>
<evidence type="ECO:0000313" key="11">
    <source>
        <dbReference type="Proteomes" id="UP000034875"/>
    </source>
</evidence>
<dbReference type="Gene3D" id="2.40.30.10">
    <property type="entry name" value="Translation factors"/>
    <property type="match status" value="2"/>
</dbReference>
<dbReference type="InterPro" id="IPR015760">
    <property type="entry name" value="TIF_IF2"/>
</dbReference>
<dbReference type="FunFam" id="3.40.50.300:FF:000019">
    <property type="entry name" value="Translation initiation factor IF-2"/>
    <property type="match status" value="1"/>
</dbReference>
<evidence type="ECO:0000256" key="8">
    <source>
        <dbReference type="RuleBase" id="RU000644"/>
    </source>
</evidence>
<dbReference type="CDD" id="cd03702">
    <property type="entry name" value="IF2_mtIF2_II"/>
    <property type="match status" value="1"/>
</dbReference>
<keyword evidence="5 8" id="KW-0648">Protein biosynthesis</keyword>
<dbReference type="Gene3D" id="3.40.50.10050">
    <property type="entry name" value="Translation initiation factor IF- 2, domain 3"/>
    <property type="match status" value="1"/>
</dbReference>
<evidence type="ECO:0000256" key="7">
    <source>
        <dbReference type="NCBIfam" id="TIGR00487"/>
    </source>
</evidence>
<dbReference type="Pfam" id="PF00009">
    <property type="entry name" value="GTP_EFTU"/>
    <property type="match status" value="1"/>
</dbReference>
<dbReference type="PROSITE" id="PS51722">
    <property type="entry name" value="G_TR_2"/>
    <property type="match status" value="1"/>
</dbReference>
<reference evidence="10 11" key="1">
    <citation type="journal article" date="2015" name="Nature">
        <title>rRNA introns, odd ribosomes, and small enigmatic genomes across a large radiation of phyla.</title>
        <authorList>
            <person name="Brown C.T."/>
            <person name="Hug L.A."/>
            <person name="Thomas B.C."/>
            <person name="Sharon I."/>
            <person name="Castelle C.J."/>
            <person name="Singh A."/>
            <person name="Wilkins M.J."/>
            <person name="Williams K.H."/>
            <person name="Banfield J.F."/>
        </authorList>
    </citation>
    <scope>NUCLEOTIDE SEQUENCE [LARGE SCALE GENOMIC DNA]</scope>
</reference>
<evidence type="ECO:0000313" key="10">
    <source>
        <dbReference type="EMBL" id="KKS43669.1"/>
    </source>
</evidence>
<dbReference type="Pfam" id="PF22042">
    <property type="entry name" value="EF-G_D2"/>
    <property type="match status" value="1"/>
</dbReference>
<dbReference type="GO" id="GO:0005737">
    <property type="term" value="C:cytoplasm"/>
    <property type="evidence" value="ECO:0007669"/>
    <property type="project" value="UniProtKB-UniRule"/>
</dbReference>
<dbReference type="NCBIfam" id="TIGR00487">
    <property type="entry name" value="IF-2"/>
    <property type="match status" value="1"/>
</dbReference>
<dbReference type="InterPro" id="IPR009000">
    <property type="entry name" value="Transl_B-barrel_sf"/>
</dbReference>
<evidence type="ECO:0000256" key="3">
    <source>
        <dbReference type="ARBA" id="ARBA00022540"/>
    </source>
</evidence>
<proteinExistence type="inferred from homology"/>
<keyword evidence="3 8" id="KW-0396">Initiation factor</keyword>
<dbReference type="SUPFAM" id="SSF50447">
    <property type="entry name" value="Translation proteins"/>
    <property type="match status" value="2"/>
</dbReference>
<keyword evidence="6" id="KW-0342">GTP-binding</keyword>